<evidence type="ECO:0000256" key="1">
    <source>
        <dbReference type="ARBA" id="ARBA00004374"/>
    </source>
</evidence>
<dbReference type="Pfam" id="PF04930">
    <property type="entry name" value="FUN14"/>
    <property type="match status" value="1"/>
</dbReference>
<proteinExistence type="inferred from homology"/>
<dbReference type="InterPro" id="IPR007014">
    <property type="entry name" value="FUN14"/>
</dbReference>
<dbReference type="AlphaFoldDB" id="A0A1B6FGB5"/>
<accession>A0A1B6FGB5</accession>
<comment type="similarity">
    <text evidence="2">Belongs to the FUN14 family.</text>
</comment>
<comment type="subcellular location">
    <subcellularLocation>
        <location evidence="1">Mitochondrion outer membrane</location>
        <topology evidence="1">Multi-pass membrane protein</topology>
    </subcellularLocation>
</comment>
<keyword evidence="5 7" id="KW-0472">Membrane</keyword>
<evidence type="ECO:0000256" key="5">
    <source>
        <dbReference type="ARBA" id="ARBA00023136"/>
    </source>
</evidence>
<feature type="transmembrane region" description="Helical" evidence="7">
    <location>
        <begin position="66"/>
        <end position="84"/>
    </location>
</feature>
<evidence type="ECO:0008006" key="9">
    <source>
        <dbReference type="Google" id="ProtNLM"/>
    </source>
</evidence>
<evidence type="ECO:0000256" key="3">
    <source>
        <dbReference type="ARBA" id="ARBA00022692"/>
    </source>
</evidence>
<dbReference type="PANTHER" id="PTHR21346">
    <property type="entry name" value="FUN14 DOMAIN CONTAINING"/>
    <property type="match status" value="1"/>
</dbReference>
<keyword evidence="3 7" id="KW-0812">Transmembrane</keyword>
<keyword evidence="4 7" id="KW-1133">Transmembrane helix</keyword>
<organism evidence="8">
    <name type="scientific">Cuerna arida</name>
    <dbReference type="NCBI Taxonomy" id="1464854"/>
    <lineage>
        <taxon>Eukaryota</taxon>
        <taxon>Metazoa</taxon>
        <taxon>Ecdysozoa</taxon>
        <taxon>Arthropoda</taxon>
        <taxon>Hexapoda</taxon>
        <taxon>Insecta</taxon>
        <taxon>Pterygota</taxon>
        <taxon>Neoptera</taxon>
        <taxon>Paraneoptera</taxon>
        <taxon>Hemiptera</taxon>
        <taxon>Auchenorrhyncha</taxon>
        <taxon>Membracoidea</taxon>
        <taxon>Cicadellidae</taxon>
        <taxon>Cicadellinae</taxon>
        <taxon>Proconiini</taxon>
        <taxon>Cuerna</taxon>
    </lineage>
</organism>
<evidence type="ECO:0000313" key="8">
    <source>
        <dbReference type="EMBL" id="JAS49174.1"/>
    </source>
</evidence>
<keyword evidence="6" id="KW-0175">Coiled coil</keyword>
<dbReference type="PANTHER" id="PTHR21346:SF0">
    <property type="entry name" value="RE45833P"/>
    <property type="match status" value="1"/>
</dbReference>
<feature type="coiled-coil region" evidence="6">
    <location>
        <begin position="123"/>
        <end position="150"/>
    </location>
</feature>
<name>A0A1B6FGB5_9HEMI</name>
<evidence type="ECO:0000256" key="6">
    <source>
        <dbReference type="SAM" id="Coils"/>
    </source>
</evidence>
<dbReference type="GO" id="GO:0005741">
    <property type="term" value="C:mitochondrial outer membrane"/>
    <property type="evidence" value="ECO:0007669"/>
    <property type="project" value="UniProtKB-SubCell"/>
</dbReference>
<dbReference type="EMBL" id="GECZ01020595">
    <property type="protein sequence ID" value="JAS49174.1"/>
    <property type="molecule type" value="Transcribed_RNA"/>
</dbReference>
<sequence>MTSPFNRKSKASKDEDNSEITIKDVSKEAQSLIDKVIGDVGKTSATQQLILGTASGWLTGYLMMKVGKVAAVAVGGGIILLQIANHKGYVKVNWDRIYRNVEEQVDKIEASSSTKPKILDKVEKFVDRKLDKAETLLKKKERKAKMWFNKITNNEDDIVFHEIHVFMASFFAGVAMGIVFGRIL</sequence>
<reference evidence="8" key="1">
    <citation type="submission" date="2015-11" db="EMBL/GenBank/DDBJ databases">
        <title>De novo transcriptome assembly of four potential Pierce s Disease insect vectors from Arizona vineyards.</title>
        <authorList>
            <person name="Tassone E.E."/>
        </authorList>
    </citation>
    <scope>NUCLEOTIDE SEQUENCE</scope>
</reference>
<evidence type="ECO:0000256" key="7">
    <source>
        <dbReference type="SAM" id="Phobius"/>
    </source>
</evidence>
<protein>
    <recommendedName>
        <fullName evidence="9">FUN14 domain-containing protein</fullName>
    </recommendedName>
</protein>
<evidence type="ECO:0000256" key="2">
    <source>
        <dbReference type="ARBA" id="ARBA00009160"/>
    </source>
</evidence>
<gene>
    <name evidence="8" type="ORF">g.39678</name>
</gene>
<evidence type="ECO:0000256" key="4">
    <source>
        <dbReference type="ARBA" id="ARBA00022989"/>
    </source>
</evidence>
<feature type="transmembrane region" description="Helical" evidence="7">
    <location>
        <begin position="163"/>
        <end position="183"/>
    </location>
</feature>
<dbReference type="GO" id="GO:0000422">
    <property type="term" value="P:autophagy of mitochondrion"/>
    <property type="evidence" value="ECO:0007669"/>
    <property type="project" value="TreeGrafter"/>
</dbReference>